<evidence type="ECO:0000259" key="2">
    <source>
        <dbReference type="Pfam" id="PF18962"/>
    </source>
</evidence>
<dbReference type="InterPro" id="IPR039448">
    <property type="entry name" value="Beta_helix"/>
</dbReference>
<evidence type="ECO:0000313" key="4">
    <source>
        <dbReference type="Proteomes" id="UP000315400"/>
    </source>
</evidence>
<dbReference type="InterPro" id="IPR011050">
    <property type="entry name" value="Pectin_lyase_fold/virulence"/>
</dbReference>
<feature type="domain" description="Right handed beta helix" evidence="1">
    <location>
        <begin position="101"/>
        <end position="245"/>
    </location>
</feature>
<dbReference type="InterPro" id="IPR012334">
    <property type="entry name" value="Pectin_lyas_fold"/>
</dbReference>
<dbReference type="NCBIfam" id="TIGR04183">
    <property type="entry name" value="Por_Secre_tail"/>
    <property type="match status" value="1"/>
</dbReference>
<protein>
    <submittedName>
        <fullName evidence="3">T9SS type A sorting domain-containing protein</fullName>
    </submittedName>
</protein>
<reference evidence="3 4" key="1">
    <citation type="submission" date="2019-06" db="EMBL/GenBank/DDBJ databases">
        <title>Metagenome assembled Genome of Spiribacter salinus SL48-SHIP from the microbial mat of Salt Lake 48 (Novosibirsk region, Russia).</title>
        <authorList>
            <person name="Shipova A."/>
            <person name="Rozanov A.S."/>
            <person name="Bryanskaya A.V."/>
            <person name="Peltek S.E."/>
        </authorList>
    </citation>
    <scope>NUCLEOTIDE SEQUENCE [LARGE SCALE GENOMIC DNA]</scope>
    <source>
        <strain evidence="3">SL48-SHIP-2</strain>
    </source>
</reference>
<dbReference type="Pfam" id="PF13229">
    <property type="entry name" value="Beta_helix"/>
    <property type="match status" value="1"/>
</dbReference>
<dbReference type="EMBL" id="VIFK01000520">
    <property type="protein sequence ID" value="TQE92940.1"/>
    <property type="molecule type" value="Genomic_DNA"/>
</dbReference>
<gene>
    <name evidence="3" type="ORF">FKY71_18660</name>
</gene>
<dbReference type="Pfam" id="PF18962">
    <property type="entry name" value="Por_Secre_tail"/>
    <property type="match status" value="1"/>
</dbReference>
<dbReference type="SUPFAM" id="SSF51126">
    <property type="entry name" value="Pectin lyase-like"/>
    <property type="match status" value="1"/>
</dbReference>
<dbReference type="InterPro" id="IPR026444">
    <property type="entry name" value="Secre_tail"/>
</dbReference>
<dbReference type="Gene3D" id="2.60.40.4070">
    <property type="match status" value="1"/>
</dbReference>
<organism evidence="3 4">
    <name type="scientific">Spiribacter salinus</name>
    <dbReference type="NCBI Taxonomy" id="1335746"/>
    <lineage>
        <taxon>Bacteria</taxon>
        <taxon>Pseudomonadati</taxon>
        <taxon>Pseudomonadota</taxon>
        <taxon>Gammaproteobacteria</taxon>
        <taxon>Chromatiales</taxon>
        <taxon>Ectothiorhodospiraceae</taxon>
        <taxon>Spiribacter</taxon>
    </lineage>
</organism>
<dbReference type="Gene3D" id="2.160.20.10">
    <property type="entry name" value="Single-stranded right-handed beta-helix, Pectin lyase-like"/>
    <property type="match status" value="1"/>
</dbReference>
<dbReference type="AlphaFoldDB" id="A0A540V844"/>
<feature type="domain" description="Secretion system C-terminal sorting" evidence="2">
    <location>
        <begin position="441"/>
        <end position="504"/>
    </location>
</feature>
<dbReference type="Proteomes" id="UP000315400">
    <property type="component" value="Unassembled WGS sequence"/>
</dbReference>
<name>A0A540V844_9GAMM</name>
<evidence type="ECO:0000259" key="1">
    <source>
        <dbReference type="Pfam" id="PF13229"/>
    </source>
</evidence>
<sequence length="506" mass="53867">MDMNGGMVNINGQADFGEQFSMSDGSISGGNSSELRIGSNSTLTFSPPCTSFKCIAGEGSLYSRGTVVLEGGAQGISLSAANAQVGGWSGMLLSGTAVTDPVLNNVTITQARNGLSLVNVDDLFVEGSLSISDSEFDGLRLINADLSWLSGIELNQNGRHGMWTDGAYVDYMSSIDLQYNTGAGLWAESGGWLEQGVNFAITDNTQNGIYTTGSVTLEITDSPIHGNSPRDANASGTSTQLITNNWWGQAPPAASQFYEAPFANQTYDPWQTSNTFPSSVAAREPDVRVGSQAKTRPLDAFRALHHSELSSAIAGLPRQQQAEGWITALDALLLEQSYTAVTELGQTLMAEAAEQAQPWGVAIGRRVLVARLMLGQHEAAAATLQWLDERRDGDAAPGHLYDLLTLMAPAGSGDAAPSGARPVAEGPQPATKTARVDFHNYPNPFNPSTMLSWELSEAGHVRVQVYDVNGRRVATLIDAPRQAGRHTARFDAANLASGMYFARMEL</sequence>
<accession>A0A540V844</accession>
<feature type="non-terminal residue" evidence="3">
    <location>
        <position position="506"/>
    </location>
</feature>
<comment type="caution">
    <text evidence="3">The sequence shown here is derived from an EMBL/GenBank/DDBJ whole genome shotgun (WGS) entry which is preliminary data.</text>
</comment>
<evidence type="ECO:0000313" key="3">
    <source>
        <dbReference type="EMBL" id="TQE92940.1"/>
    </source>
</evidence>
<proteinExistence type="predicted"/>